<evidence type="ECO:0000313" key="6">
    <source>
        <dbReference type="Proteomes" id="UP000593577"/>
    </source>
</evidence>
<dbReference type="AlphaFoldDB" id="A0A7J8YNW5"/>
<sequence length="281" mass="33149">MHWKGLWALFRYHGNVIDAFILKKRSKNGNRFGFVRFSKILDAQRAISRINGFVIMGSMIWVKMARFRGKRKIWKNVQAQTSSNQKERDTPEREGERGRYADDEQLWKLQHCLVGELAFFCDTKSLTERIARIDLVEISIRRIRGIFFLTEVPGEEPMEILKHNDLAYLKEFFINIEPWLEKNMVSERVAQIDILGVPLHCWNYVKFKRMAGLWGELVSMGENLTKVNNFETMELLISIKHPYQLEEIIMLEVGDGIFPIRIKERGLTKVIDDKTRKEWVQ</sequence>
<evidence type="ECO:0000313" key="5">
    <source>
        <dbReference type="EMBL" id="MBA0701298.1"/>
    </source>
</evidence>
<keyword evidence="6" id="KW-1185">Reference proteome</keyword>
<dbReference type="EMBL" id="JABFAA010235185">
    <property type="protein sequence ID" value="MBA0701298.1"/>
    <property type="molecule type" value="Genomic_DNA"/>
</dbReference>
<organism evidence="5 6">
    <name type="scientific">Gossypium aridum</name>
    <name type="common">American cotton</name>
    <name type="synonym">Erioxylum aridum</name>
    <dbReference type="NCBI Taxonomy" id="34290"/>
    <lineage>
        <taxon>Eukaryota</taxon>
        <taxon>Viridiplantae</taxon>
        <taxon>Streptophyta</taxon>
        <taxon>Embryophyta</taxon>
        <taxon>Tracheophyta</taxon>
        <taxon>Spermatophyta</taxon>
        <taxon>Magnoliopsida</taxon>
        <taxon>eudicotyledons</taxon>
        <taxon>Gunneridae</taxon>
        <taxon>Pentapetalae</taxon>
        <taxon>rosids</taxon>
        <taxon>malvids</taxon>
        <taxon>Malvales</taxon>
        <taxon>Malvaceae</taxon>
        <taxon>Malvoideae</taxon>
        <taxon>Gossypium</taxon>
    </lineage>
</organism>
<dbReference type="GO" id="GO:0003729">
    <property type="term" value="F:mRNA binding"/>
    <property type="evidence" value="ECO:0007669"/>
    <property type="project" value="TreeGrafter"/>
</dbReference>
<dbReference type="Pfam" id="PF00076">
    <property type="entry name" value="RRM_1"/>
    <property type="match status" value="1"/>
</dbReference>
<dbReference type="PANTHER" id="PTHR48025:SF1">
    <property type="entry name" value="RRM DOMAIN-CONTAINING PROTEIN"/>
    <property type="match status" value="1"/>
</dbReference>
<evidence type="ECO:0000259" key="4">
    <source>
        <dbReference type="PROSITE" id="PS50102"/>
    </source>
</evidence>
<proteinExistence type="predicted"/>
<name>A0A7J8YNW5_GOSAI</name>
<comment type="caution">
    <text evidence="5">The sequence shown here is derived from an EMBL/GenBank/DDBJ whole genome shotgun (WGS) entry which is preliminary data.</text>
</comment>
<dbReference type="Gene3D" id="3.30.70.330">
    <property type="match status" value="1"/>
</dbReference>
<dbReference type="PROSITE" id="PS50102">
    <property type="entry name" value="RRM"/>
    <property type="match status" value="1"/>
</dbReference>
<dbReference type="SUPFAM" id="SSF54928">
    <property type="entry name" value="RNA-binding domain, RBD"/>
    <property type="match status" value="1"/>
</dbReference>
<feature type="region of interest" description="Disordered" evidence="3">
    <location>
        <begin position="78"/>
        <end position="99"/>
    </location>
</feature>
<evidence type="ECO:0000256" key="1">
    <source>
        <dbReference type="ARBA" id="ARBA00022884"/>
    </source>
</evidence>
<dbReference type="GO" id="GO:0005634">
    <property type="term" value="C:nucleus"/>
    <property type="evidence" value="ECO:0007669"/>
    <property type="project" value="TreeGrafter"/>
</dbReference>
<dbReference type="InterPro" id="IPR000504">
    <property type="entry name" value="RRM_dom"/>
</dbReference>
<protein>
    <recommendedName>
        <fullName evidence="4">RRM domain-containing protein</fullName>
    </recommendedName>
</protein>
<dbReference type="Proteomes" id="UP000593577">
    <property type="component" value="Unassembled WGS sequence"/>
</dbReference>
<reference evidence="5 6" key="1">
    <citation type="journal article" date="2019" name="Genome Biol. Evol.">
        <title>Insights into the evolution of the New World diploid cottons (Gossypium, subgenus Houzingenia) based on genome sequencing.</title>
        <authorList>
            <person name="Grover C.E."/>
            <person name="Arick M.A. 2nd"/>
            <person name="Thrash A."/>
            <person name="Conover J.L."/>
            <person name="Sanders W.S."/>
            <person name="Peterson D.G."/>
            <person name="Frelichowski J.E."/>
            <person name="Scheffler J.A."/>
            <person name="Scheffler B.E."/>
            <person name="Wendel J.F."/>
        </authorList>
    </citation>
    <scope>NUCLEOTIDE SEQUENCE [LARGE SCALE GENOMIC DNA]</scope>
    <source>
        <strain evidence="5">185</strain>
        <tissue evidence="5">Leaf</tissue>
    </source>
</reference>
<feature type="compositionally biased region" description="Basic and acidic residues" evidence="3">
    <location>
        <begin position="85"/>
        <end position="99"/>
    </location>
</feature>
<evidence type="ECO:0000256" key="3">
    <source>
        <dbReference type="SAM" id="MobiDB-lite"/>
    </source>
</evidence>
<evidence type="ECO:0000256" key="2">
    <source>
        <dbReference type="PROSITE-ProRule" id="PRU00176"/>
    </source>
</evidence>
<keyword evidence="1 2" id="KW-0694">RNA-binding</keyword>
<dbReference type="CDD" id="cd00590">
    <property type="entry name" value="RRM_SF"/>
    <property type="match status" value="1"/>
</dbReference>
<feature type="domain" description="RRM" evidence="4">
    <location>
        <begin position="1"/>
        <end position="67"/>
    </location>
</feature>
<dbReference type="InterPro" id="IPR035979">
    <property type="entry name" value="RBD_domain_sf"/>
</dbReference>
<accession>A0A7J8YNW5</accession>
<dbReference type="InterPro" id="IPR050502">
    <property type="entry name" value="Euk_RNA-bind_prot"/>
</dbReference>
<gene>
    <name evidence="5" type="ORF">Goari_020466</name>
</gene>
<dbReference type="PANTHER" id="PTHR48025">
    <property type="entry name" value="OS02G0815200 PROTEIN"/>
    <property type="match status" value="1"/>
</dbReference>
<dbReference type="InterPro" id="IPR012677">
    <property type="entry name" value="Nucleotide-bd_a/b_plait_sf"/>
</dbReference>